<evidence type="ECO:0000313" key="2">
    <source>
        <dbReference type="EMBL" id="KLU87054.1"/>
    </source>
</evidence>
<proteinExistence type="predicted"/>
<reference evidence="3" key="4">
    <citation type="journal article" date="2015" name="G3 (Bethesda)">
        <title>Genome sequences of three phytopathogenic species of the Magnaporthaceae family of fungi.</title>
        <authorList>
            <person name="Okagaki L.H."/>
            <person name="Nunes C.C."/>
            <person name="Sailsbery J."/>
            <person name="Clay B."/>
            <person name="Brown D."/>
            <person name="John T."/>
            <person name="Oh Y."/>
            <person name="Young N."/>
            <person name="Fitzgerald M."/>
            <person name="Haas B.J."/>
            <person name="Zeng Q."/>
            <person name="Young S."/>
            <person name="Adiconis X."/>
            <person name="Fan L."/>
            <person name="Levin J.Z."/>
            <person name="Mitchell T.K."/>
            <person name="Okubara P.A."/>
            <person name="Farman M.L."/>
            <person name="Kohn L.M."/>
            <person name="Birren B."/>
            <person name="Ma L.-J."/>
            <person name="Dean R.A."/>
        </authorList>
    </citation>
    <scope>NUCLEOTIDE SEQUENCE</scope>
    <source>
        <strain evidence="3">ATCC 64411 / 73-15</strain>
    </source>
</reference>
<organism evidence="3 4">
    <name type="scientific">Magnaporthiopsis poae (strain ATCC 64411 / 73-15)</name>
    <name type="common">Kentucky bluegrass fungus</name>
    <name type="synonym">Magnaporthe poae</name>
    <dbReference type="NCBI Taxonomy" id="644358"/>
    <lineage>
        <taxon>Eukaryota</taxon>
        <taxon>Fungi</taxon>
        <taxon>Dikarya</taxon>
        <taxon>Ascomycota</taxon>
        <taxon>Pezizomycotina</taxon>
        <taxon>Sordariomycetes</taxon>
        <taxon>Sordariomycetidae</taxon>
        <taxon>Magnaporthales</taxon>
        <taxon>Magnaporthaceae</taxon>
        <taxon>Magnaporthiopsis</taxon>
    </lineage>
</organism>
<reference evidence="2" key="2">
    <citation type="submission" date="2010-05" db="EMBL/GenBank/DDBJ databases">
        <title>The Genome Sequence of Magnaporthe poae strain ATCC 64411.</title>
        <authorList>
            <consortium name="The Broad Institute Genome Sequencing Platform"/>
            <consortium name="Broad Institute Genome Sequencing Center for Infectious Disease"/>
            <person name="Ma L.-J."/>
            <person name="Dead R."/>
            <person name="Young S."/>
            <person name="Zeng Q."/>
            <person name="Koehrsen M."/>
            <person name="Alvarado L."/>
            <person name="Berlin A."/>
            <person name="Chapman S.B."/>
            <person name="Chen Z."/>
            <person name="Freedman E."/>
            <person name="Gellesch M."/>
            <person name="Goldberg J."/>
            <person name="Griggs A."/>
            <person name="Gujja S."/>
            <person name="Heilman E.R."/>
            <person name="Heiman D."/>
            <person name="Hepburn T."/>
            <person name="Howarth C."/>
            <person name="Jen D."/>
            <person name="Larson L."/>
            <person name="Mehta T."/>
            <person name="Neiman D."/>
            <person name="Pearson M."/>
            <person name="Roberts A."/>
            <person name="Saif S."/>
            <person name="Shea T."/>
            <person name="Shenoy N."/>
            <person name="Sisk P."/>
            <person name="Stolte C."/>
            <person name="Sykes S."/>
            <person name="Walk T."/>
            <person name="White J."/>
            <person name="Yandava C."/>
            <person name="Haas B."/>
            <person name="Nusbaum C."/>
            <person name="Birren B."/>
        </authorList>
    </citation>
    <scope>NUCLEOTIDE SEQUENCE</scope>
    <source>
        <strain evidence="2">ATCC 64411</strain>
    </source>
</reference>
<dbReference type="Proteomes" id="UP000011715">
    <property type="component" value="Unassembled WGS sequence"/>
</dbReference>
<dbReference type="EnsemblFungi" id="MAPG_06059T0">
    <property type="protein sequence ID" value="MAPG_06059T0"/>
    <property type="gene ID" value="MAPG_06059"/>
</dbReference>
<accession>A0A0C4E116</accession>
<feature type="compositionally biased region" description="Basic and acidic residues" evidence="1">
    <location>
        <begin position="13"/>
        <end position="25"/>
    </location>
</feature>
<feature type="region of interest" description="Disordered" evidence="1">
    <location>
        <begin position="1"/>
        <end position="32"/>
    </location>
</feature>
<name>A0A0C4E116_MAGP6</name>
<gene>
    <name evidence="2" type="ORF">MAPG_06059</name>
</gene>
<evidence type="ECO:0000256" key="1">
    <source>
        <dbReference type="SAM" id="MobiDB-lite"/>
    </source>
</evidence>
<evidence type="ECO:0000313" key="3">
    <source>
        <dbReference type="EnsemblFungi" id="MAPG_06059T0"/>
    </source>
</evidence>
<keyword evidence="4" id="KW-1185">Reference proteome</keyword>
<reference evidence="2" key="3">
    <citation type="submission" date="2011-03" db="EMBL/GenBank/DDBJ databases">
        <title>Annotation of Magnaporthe poae ATCC 64411.</title>
        <authorList>
            <person name="Ma L.-J."/>
            <person name="Dead R."/>
            <person name="Young S.K."/>
            <person name="Zeng Q."/>
            <person name="Gargeya S."/>
            <person name="Fitzgerald M."/>
            <person name="Haas B."/>
            <person name="Abouelleil A."/>
            <person name="Alvarado L."/>
            <person name="Arachchi H.M."/>
            <person name="Berlin A."/>
            <person name="Brown A."/>
            <person name="Chapman S.B."/>
            <person name="Chen Z."/>
            <person name="Dunbar C."/>
            <person name="Freedman E."/>
            <person name="Gearin G."/>
            <person name="Gellesch M."/>
            <person name="Goldberg J."/>
            <person name="Griggs A."/>
            <person name="Gujja S."/>
            <person name="Heiman D."/>
            <person name="Howarth C."/>
            <person name="Larson L."/>
            <person name="Lui A."/>
            <person name="MacDonald P.J.P."/>
            <person name="Mehta T."/>
            <person name="Montmayeur A."/>
            <person name="Murphy C."/>
            <person name="Neiman D."/>
            <person name="Pearson M."/>
            <person name="Priest M."/>
            <person name="Roberts A."/>
            <person name="Saif S."/>
            <person name="Shea T."/>
            <person name="Shenoy N."/>
            <person name="Sisk P."/>
            <person name="Stolte C."/>
            <person name="Sykes S."/>
            <person name="Yandava C."/>
            <person name="Wortman J."/>
            <person name="Nusbaum C."/>
            <person name="Birren B."/>
        </authorList>
    </citation>
    <scope>NUCLEOTIDE SEQUENCE</scope>
    <source>
        <strain evidence="2">ATCC 64411</strain>
    </source>
</reference>
<dbReference type="VEuPathDB" id="FungiDB:MAPG_06059"/>
<evidence type="ECO:0000313" key="4">
    <source>
        <dbReference type="Proteomes" id="UP000011715"/>
    </source>
</evidence>
<dbReference type="AlphaFoldDB" id="A0A0C4E116"/>
<dbReference type="EMBL" id="GL876970">
    <property type="protein sequence ID" value="KLU87054.1"/>
    <property type="molecule type" value="Genomic_DNA"/>
</dbReference>
<dbReference type="EMBL" id="ADBL01001450">
    <property type="status" value="NOT_ANNOTATED_CDS"/>
    <property type="molecule type" value="Genomic_DNA"/>
</dbReference>
<reference evidence="4" key="1">
    <citation type="submission" date="2010-05" db="EMBL/GenBank/DDBJ databases">
        <title>The genome sequence of Magnaporthe poae strain ATCC 64411.</title>
        <authorList>
            <person name="Ma L.-J."/>
            <person name="Dead R."/>
            <person name="Young S."/>
            <person name="Zeng Q."/>
            <person name="Koehrsen M."/>
            <person name="Alvarado L."/>
            <person name="Berlin A."/>
            <person name="Chapman S.B."/>
            <person name="Chen Z."/>
            <person name="Freedman E."/>
            <person name="Gellesch M."/>
            <person name="Goldberg J."/>
            <person name="Griggs A."/>
            <person name="Gujja S."/>
            <person name="Heilman E.R."/>
            <person name="Heiman D."/>
            <person name="Hepburn T."/>
            <person name="Howarth C."/>
            <person name="Jen D."/>
            <person name="Larson L."/>
            <person name="Mehta T."/>
            <person name="Neiman D."/>
            <person name="Pearson M."/>
            <person name="Roberts A."/>
            <person name="Saif S."/>
            <person name="Shea T."/>
            <person name="Shenoy N."/>
            <person name="Sisk P."/>
            <person name="Stolte C."/>
            <person name="Sykes S."/>
            <person name="Walk T."/>
            <person name="White J."/>
            <person name="Yandava C."/>
            <person name="Haas B."/>
            <person name="Nusbaum C."/>
            <person name="Birren B."/>
        </authorList>
    </citation>
    <scope>NUCLEOTIDE SEQUENCE [LARGE SCALE GENOMIC DNA]</scope>
    <source>
        <strain evidence="4">ATCC 64411 / 73-15</strain>
    </source>
</reference>
<protein>
    <submittedName>
        <fullName evidence="2 3">Uncharacterized protein</fullName>
    </submittedName>
</protein>
<sequence length="167" mass="18507">MNPQSDPVLKISMPRDDHCHREPYVGKHPSGSSSCFTSKSCGGRQAQCCDSWRRSAAKLPPIAAFKADHRQLPYRVVRHGEDQSEGLAITVDSYKCHPLCPPELGRRYSHGLVSWTTDEICEACPNQEAQGLLVNGVEKIHQLGRYRDTQSCRTLVAVSESRSSSSP</sequence>
<reference evidence="3" key="5">
    <citation type="submission" date="2015-06" db="UniProtKB">
        <authorList>
            <consortium name="EnsemblFungi"/>
        </authorList>
    </citation>
    <scope>IDENTIFICATION</scope>
    <source>
        <strain evidence="3">ATCC 64411</strain>
    </source>
</reference>